<dbReference type="Gene3D" id="3.40.50.720">
    <property type="entry name" value="NAD(P)-binding Rossmann-like Domain"/>
    <property type="match status" value="1"/>
</dbReference>
<accession>A0A7W9W5V1</accession>
<feature type="region of interest" description="Disordered" evidence="1">
    <location>
        <begin position="39"/>
        <end position="59"/>
    </location>
</feature>
<dbReference type="Proteomes" id="UP000520814">
    <property type="component" value="Unassembled WGS sequence"/>
</dbReference>
<name>A0A7W9W5V1_ARMRO</name>
<evidence type="ECO:0000256" key="1">
    <source>
        <dbReference type="SAM" id="MobiDB-lite"/>
    </source>
</evidence>
<dbReference type="EMBL" id="JACHGW010000001">
    <property type="protein sequence ID" value="MBB6049320.1"/>
    <property type="molecule type" value="Genomic_DNA"/>
</dbReference>
<dbReference type="InterPro" id="IPR036291">
    <property type="entry name" value="NAD(P)-bd_dom_sf"/>
</dbReference>
<organism evidence="2 3">
    <name type="scientific">Armatimonas rosea</name>
    <dbReference type="NCBI Taxonomy" id="685828"/>
    <lineage>
        <taxon>Bacteria</taxon>
        <taxon>Bacillati</taxon>
        <taxon>Armatimonadota</taxon>
        <taxon>Armatimonadia</taxon>
        <taxon>Armatimonadales</taxon>
        <taxon>Armatimonadaceae</taxon>
        <taxon>Armatimonas</taxon>
    </lineage>
</organism>
<dbReference type="SUPFAM" id="SSF51735">
    <property type="entry name" value="NAD(P)-binding Rossmann-fold domains"/>
    <property type="match status" value="1"/>
</dbReference>
<dbReference type="AlphaFoldDB" id="A0A7W9W5V1"/>
<proteinExistence type="predicted"/>
<reference evidence="2 3" key="1">
    <citation type="submission" date="2020-08" db="EMBL/GenBank/DDBJ databases">
        <title>Genomic Encyclopedia of Type Strains, Phase IV (KMG-IV): sequencing the most valuable type-strain genomes for metagenomic binning, comparative biology and taxonomic classification.</title>
        <authorList>
            <person name="Goeker M."/>
        </authorList>
    </citation>
    <scope>NUCLEOTIDE SEQUENCE [LARGE SCALE GENOMIC DNA]</scope>
    <source>
        <strain evidence="2 3">DSM 23562</strain>
    </source>
</reference>
<dbReference type="GO" id="GO:0005737">
    <property type="term" value="C:cytoplasm"/>
    <property type="evidence" value="ECO:0007669"/>
    <property type="project" value="TreeGrafter"/>
</dbReference>
<dbReference type="Pfam" id="PF13561">
    <property type="entry name" value="adh_short_C2"/>
    <property type="match status" value="1"/>
</dbReference>
<dbReference type="InterPro" id="IPR002347">
    <property type="entry name" value="SDR_fam"/>
</dbReference>
<dbReference type="PANTHER" id="PTHR43544">
    <property type="entry name" value="SHORT-CHAIN DEHYDROGENASE/REDUCTASE"/>
    <property type="match status" value="1"/>
</dbReference>
<dbReference type="PRINTS" id="PR00081">
    <property type="entry name" value="GDHRDH"/>
</dbReference>
<evidence type="ECO:0000313" key="3">
    <source>
        <dbReference type="Proteomes" id="UP000520814"/>
    </source>
</evidence>
<dbReference type="Pfam" id="PF00106">
    <property type="entry name" value="adh_short"/>
    <property type="match status" value="1"/>
</dbReference>
<dbReference type="RefSeq" id="WP_184192931.1">
    <property type="nucleotide sequence ID" value="NZ_JACHGW010000001.1"/>
</dbReference>
<sequence length="437" mass="49494">MPFTDDELETTLRVLQEIAEDPSVMDAHERFKGLVAKIHREGKRGQRQSQRETAREQSWAAQAQTGLVRQQQQINEPRLLGEGSAVLAKAQPCYICKQSYTQLHHFYHRLCPTCAAKSWEKRHQSVDLTGRFALVTGGRIKIGYQLALRLLRDGASVTVTTRFPRDAAERFAQEPDVALWRERLTLEGLDLRNLPGVEAFADALNARLPHLDILVNNAAQTVKRPRAFYQELIAKESAPWLLEAQSGYTGNLPGVERYFPAGERDYDGQPLDKRPTNSWALSLHEVSTLELLEVQLVNATAPFVLTGRLKPALLRSPHARRFVVQASAMEGQFNRASKTERHPHTNMAKAALNMLVRTSAQEWAREGIYMNAVDTGWITDENPYPKATHLRDDKNFYTPLDSVDGMARLYDPIAQGLTSPDEPRFGHFLKDFEPYAW</sequence>
<dbReference type="InterPro" id="IPR051468">
    <property type="entry name" value="Fungal_SecMetab_SDRs"/>
</dbReference>
<evidence type="ECO:0000313" key="2">
    <source>
        <dbReference type="EMBL" id="MBB6049320.1"/>
    </source>
</evidence>
<protein>
    <submittedName>
        <fullName evidence="2">NAD(P)-dependent dehydrogenase (Short-subunit alcohol dehydrogenase family)</fullName>
    </submittedName>
</protein>
<keyword evidence="3" id="KW-1185">Reference proteome</keyword>
<gene>
    <name evidence="2" type="ORF">HNQ39_001082</name>
</gene>
<comment type="caution">
    <text evidence="2">The sequence shown here is derived from an EMBL/GenBank/DDBJ whole genome shotgun (WGS) entry which is preliminary data.</text>
</comment>
<dbReference type="PANTHER" id="PTHR43544:SF2">
    <property type="entry name" value="OXIDOREDUCTASE"/>
    <property type="match status" value="1"/>
</dbReference>
<dbReference type="CDD" id="cd05233">
    <property type="entry name" value="SDR_c"/>
    <property type="match status" value="1"/>
</dbReference>
<dbReference type="GO" id="GO:0016491">
    <property type="term" value="F:oxidoreductase activity"/>
    <property type="evidence" value="ECO:0007669"/>
    <property type="project" value="TreeGrafter"/>
</dbReference>